<dbReference type="InterPro" id="IPR024311">
    <property type="entry name" value="Lipocalin-like"/>
</dbReference>
<gene>
    <name evidence="2" type="ORF">DKK70_13305</name>
</gene>
<proteinExistence type="predicted"/>
<comment type="caution">
    <text evidence="2">The sequence shown here is derived from an EMBL/GenBank/DDBJ whole genome shotgun (WGS) entry which is preliminary data.</text>
</comment>
<reference evidence="2 3" key="1">
    <citation type="submission" date="2018-05" db="EMBL/GenBank/DDBJ databases">
        <title>Reference genomes for bee gut microbiota database.</title>
        <authorList>
            <person name="Ellegaard K.M."/>
        </authorList>
    </citation>
    <scope>NUCLEOTIDE SEQUENCE [LARGE SCALE GENOMIC DNA]</scope>
    <source>
        <strain evidence="2 3">ESL0182</strain>
    </source>
</reference>
<evidence type="ECO:0000259" key="1">
    <source>
        <dbReference type="Pfam" id="PF13924"/>
    </source>
</evidence>
<dbReference type="Proteomes" id="UP000247932">
    <property type="component" value="Unassembled WGS sequence"/>
</dbReference>
<dbReference type="EMBL" id="QGLR01000014">
    <property type="protein sequence ID" value="PXZ05098.1"/>
    <property type="molecule type" value="Genomic_DNA"/>
</dbReference>
<evidence type="ECO:0000313" key="2">
    <source>
        <dbReference type="EMBL" id="PXZ05098.1"/>
    </source>
</evidence>
<organism evidence="2 3">
    <name type="scientific">Gilliamella apicola</name>
    <dbReference type="NCBI Taxonomy" id="1196095"/>
    <lineage>
        <taxon>Bacteria</taxon>
        <taxon>Pseudomonadati</taxon>
        <taxon>Pseudomonadota</taxon>
        <taxon>Gammaproteobacteria</taxon>
        <taxon>Orbales</taxon>
        <taxon>Orbaceae</taxon>
        <taxon>Gilliamella</taxon>
    </lineage>
</organism>
<accession>A0A2V4EKQ4</accession>
<dbReference type="AlphaFoldDB" id="A0A2V4EKQ4"/>
<dbReference type="Pfam" id="PF13924">
    <property type="entry name" value="Lipocalin_5"/>
    <property type="match status" value="1"/>
</dbReference>
<keyword evidence="3" id="KW-1185">Reference proteome</keyword>
<name>A0A2V4EKQ4_9GAMM</name>
<feature type="domain" description="Lipocalin-like" evidence="1">
    <location>
        <begin position="18"/>
        <end position="156"/>
    </location>
</feature>
<sequence>MPKKRKFLMTNILREQLIGAWRLVSYIERPRDGSPIRQPMTDRPQGLILYTPDGYMSAQLCAPERSHFTSGDWFVASPEEFKAEATTYIAYSGPWQLGEQPGTIIHGMDVSLFPNWCGQRQLRRARIEGDRLFLSSVEPVSSGGIEIDATLEWQKCSRQI</sequence>
<evidence type="ECO:0000313" key="3">
    <source>
        <dbReference type="Proteomes" id="UP000247932"/>
    </source>
</evidence>
<dbReference type="OrthoDB" id="118834at2"/>
<protein>
    <recommendedName>
        <fullName evidence="1">Lipocalin-like domain-containing protein</fullName>
    </recommendedName>
</protein>